<keyword evidence="2" id="KW-1185">Reference proteome</keyword>
<name>A0A4V2EY99_9MICO</name>
<organism evidence="1 2">
    <name type="scientific">Xylanimonas ulmi</name>
    <dbReference type="NCBI Taxonomy" id="228973"/>
    <lineage>
        <taxon>Bacteria</taxon>
        <taxon>Bacillati</taxon>
        <taxon>Actinomycetota</taxon>
        <taxon>Actinomycetes</taxon>
        <taxon>Micrococcales</taxon>
        <taxon>Promicromonosporaceae</taxon>
        <taxon>Xylanimonas</taxon>
    </lineage>
</organism>
<accession>A0A4V2EY99</accession>
<gene>
    <name evidence="1" type="ORF">EV386_2575</name>
</gene>
<evidence type="ECO:0000313" key="1">
    <source>
        <dbReference type="EMBL" id="RZS62250.1"/>
    </source>
</evidence>
<dbReference type="EMBL" id="SGWX01000001">
    <property type="protein sequence ID" value="RZS62250.1"/>
    <property type="molecule type" value="Genomic_DNA"/>
</dbReference>
<proteinExistence type="predicted"/>
<protein>
    <submittedName>
        <fullName evidence="1">Uncharacterized protein</fullName>
    </submittedName>
</protein>
<dbReference type="AlphaFoldDB" id="A0A4V2EY99"/>
<reference evidence="1 2" key="1">
    <citation type="submission" date="2019-02" db="EMBL/GenBank/DDBJ databases">
        <title>Sequencing the genomes of 1000 actinobacteria strains.</title>
        <authorList>
            <person name="Klenk H.-P."/>
        </authorList>
    </citation>
    <scope>NUCLEOTIDE SEQUENCE [LARGE SCALE GENOMIC DNA]</scope>
    <source>
        <strain evidence="1 2">DSM 16932</strain>
    </source>
</reference>
<comment type="caution">
    <text evidence="1">The sequence shown here is derived from an EMBL/GenBank/DDBJ whole genome shotgun (WGS) entry which is preliminary data.</text>
</comment>
<evidence type="ECO:0000313" key="2">
    <source>
        <dbReference type="Proteomes" id="UP000293852"/>
    </source>
</evidence>
<dbReference type="Proteomes" id="UP000293852">
    <property type="component" value="Unassembled WGS sequence"/>
</dbReference>
<sequence length="193" mass="20645">MGSESVGQVQGDEVQFRLDELGDLRRARAAGALHGAARVALTDGRTADVGMEHVSGRLVYAFTQDGDGRHPLRDWPHLYELLELVGTDEGHTFLIVDGAHGSFYAQAIGSGRHDLLAAEVALLGEDRGLSRSSYVLSAGPTGEMWSVPTGAVPDDLYEAAANSPQYEVPREAVVSRLDAAMGMLVFLEAQLAR</sequence>